<accession>A0A5C3LQ03</accession>
<dbReference type="EMBL" id="ML213623">
    <property type="protein sequence ID" value="TFK35229.1"/>
    <property type="molecule type" value="Genomic_DNA"/>
</dbReference>
<reference evidence="1 2" key="1">
    <citation type="journal article" date="2019" name="Nat. Ecol. Evol.">
        <title>Megaphylogeny resolves global patterns of mushroom evolution.</title>
        <authorList>
            <person name="Varga T."/>
            <person name="Krizsan K."/>
            <person name="Foldi C."/>
            <person name="Dima B."/>
            <person name="Sanchez-Garcia M."/>
            <person name="Sanchez-Ramirez S."/>
            <person name="Szollosi G.J."/>
            <person name="Szarkandi J.G."/>
            <person name="Papp V."/>
            <person name="Albert L."/>
            <person name="Andreopoulos W."/>
            <person name="Angelini C."/>
            <person name="Antonin V."/>
            <person name="Barry K.W."/>
            <person name="Bougher N.L."/>
            <person name="Buchanan P."/>
            <person name="Buyck B."/>
            <person name="Bense V."/>
            <person name="Catcheside P."/>
            <person name="Chovatia M."/>
            <person name="Cooper J."/>
            <person name="Damon W."/>
            <person name="Desjardin D."/>
            <person name="Finy P."/>
            <person name="Geml J."/>
            <person name="Haridas S."/>
            <person name="Hughes K."/>
            <person name="Justo A."/>
            <person name="Karasinski D."/>
            <person name="Kautmanova I."/>
            <person name="Kiss B."/>
            <person name="Kocsube S."/>
            <person name="Kotiranta H."/>
            <person name="LaButti K.M."/>
            <person name="Lechner B.E."/>
            <person name="Liimatainen K."/>
            <person name="Lipzen A."/>
            <person name="Lukacs Z."/>
            <person name="Mihaltcheva S."/>
            <person name="Morgado L.N."/>
            <person name="Niskanen T."/>
            <person name="Noordeloos M.E."/>
            <person name="Ohm R.A."/>
            <person name="Ortiz-Santana B."/>
            <person name="Ovrebo C."/>
            <person name="Racz N."/>
            <person name="Riley R."/>
            <person name="Savchenko A."/>
            <person name="Shiryaev A."/>
            <person name="Soop K."/>
            <person name="Spirin V."/>
            <person name="Szebenyi C."/>
            <person name="Tomsovsky M."/>
            <person name="Tulloss R.E."/>
            <person name="Uehling J."/>
            <person name="Grigoriev I.V."/>
            <person name="Vagvolgyi C."/>
            <person name="Papp T."/>
            <person name="Martin F.M."/>
            <person name="Miettinen O."/>
            <person name="Hibbett D.S."/>
            <person name="Nagy L.G."/>
        </authorList>
    </citation>
    <scope>NUCLEOTIDE SEQUENCE [LARGE SCALE GENOMIC DNA]</scope>
    <source>
        <strain evidence="1 2">CBS 166.37</strain>
    </source>
</reference>
<dbReference type="Proteomes" id="UP000308652">
    <property type="component" value="Unassembled WGS sequence"/>
</dbReference>
<organism evidence="1 2">
    <name type="scientific">Crucibulum laeve</name>
    <dbReference type="NCBI Taxonomy" id="68775"/>
    <lineage>
        <taxon>Eukaryota</taxon>
        <taxon>Fungi</taxon>
        <taxon>Dikarya</taxon>
        <taxon>Basidiomycota</taxon>
        <taxon>Agaricomycotina</taxon>
        <taxon>Agaricomycetes</taxon>
        <taxon>Agaricomycetidae</taxon>
        <taxon>Agaricales</taxon>
        <taxon>Agaricineae</taxon>
        <taxon>Nidulariaceae</taxon>
        <taxon>Crucibulum</taxon>
    </lineage>
</organism>
<dbReference type="OrthoDB" id="2987506at2759"/>
<gene>
    <name evidence="1" type="ORF">BDQ12DRAFT_726174</name>
</gene>
<proteinExistence type="predicted"/>
<sequence length="97" mass="10442">MIIQIMQSLQLSHLSSSSTIESDQTCEMNEAGVMSDAIGSADNGGKFKVINKFGKVSYCVSAKFGYQMLPIFVTPTTVLGAALFEPITTVQTVEMIN</sequence>
<keyword evidence="2" id="KW-1185">Reference proteome</keyword>
<evidence type="ECO:0000313" key="1">
    <source>
        <dbReference type="EMBL" id="TFK35229.1"/>
    </source>
</evidence>
<name>A0A5C3LQ03_9AGAR</name>
<evidence type="ECO:0000313" key="2">
    <source>
        <dbReference type="Proteomes" id="UP000308652"/>
    </source>
</evidence>
<dbReference type="AlphaFoldDB" id="A0A5C3LQ03"/>
<protein>
    <submittedName>
        <fullName evidence="1">Uncharacterized protein</fullName>
    </submittedName>
</protein>